<dbReference type="PRINTS" id="PR00352">
    <property type="entry name" value="3FE4SFRDOXIN"/>
</dbReference>
<dbReference type="PROSITE" id="PS51379">
    <property type="entry name" value="4FE4S_FER_2"/>
    <property type="match status" value="1"/>
</dbReference>
<keyword evidence="6 8" id="KW-0411">Iron-sulfur</keyword>
<evidence type="ECO:0000313" key="10">
    <source>
        <dbReference type="EMBL" id="SMD26511.1"/>
    </source>
</evidence>
<evidence type="ECO:0000256" key="8">
    <source>
        <dbReference type="RuleBase" id="RU368020"/>
    </source>
</evidence>
<gene>
    <name evidence="10" type="ORF">SAMN05661093_10094</name>
</gene>
<keyword evidence="4 8" id="KW-0249">Electron transport</keyword>
<evidence type="ECO:0000256" key="3">
    <source>
        <dbReference type="ARBA" id="ARBA00022723"/>
    </source>
</evidence>
<dbReference type="Pfam" id="PF13370">
    <property type="entry name" value="Fer4_13"/>
    <property type="match status" value="1"/>
</dbReference>
<evidence type="ECO:0000256" key="5">
    <source>
        <dbReference type="ARBA" id="ARBA00023004"/>
    </source>
</evidence>
<keyword evidence="5 8" id="KW-0408">Iron</keyword>
<dbReference type="InterPro" id="IPR051269">
    <property type="entry name" value="Fe-S_cluster_ET"/>
</dbReference>
<evidence type="ECO:0000313" key="11">
    <source>
        <dbReference type="Proteomes" id="UP000192674"/>
    </source>
</evidence>
<keyword evidence="3 8" id="KW-0479">Metal-binding</keyword>
<dbReference type="AlphaFoldDB" id="A0A1W2FXA0"/>
<dbReference type="GO" id="GO:0051538">
    <property type="term" value="F:3 iron, 4 sulfur cluster binding"/>
    <property type="evidence" value="ECO:0007669"/>
    <property type="project" value="UniProtKB-KW"/>
</dbReference>
<feature type="domain" description="4Fe-4S ferredoxin-type" evidence="9">
    <location>
        <begin position="3"/>
        <end position="31"/>
    </location>
</feature>
<dbReference type="GO" id="GO:0009055">
    <property type="term" value="F:electron transfer activity"/>
    <property type="evidence" value="ECO:0007669"/>
    <property type="project" value="UniProtKB-UniRule"/>
</dbReference>
<evidence type="ECO:0000256" key="4">
    <source>
        <dbReference type="ARBA" id="ARBA00022982"/>
    </source>
</evidence>
<evidence type="ECO:0000256" key="6">
    <source>
        <dbReference type="ARBA" id="ARBA00023014"/>
    </source>
</evidence>
<dbReference type="Proteomes" id="UP000192674">
    <property type="component" value="Unassembled WGS sequence"/>
</dbReference>
<evidence type="ECO:0000259" key="9">
    <source>
        <dbReference type="PROSITE" id="PS51379"/>
    </source>
</evidence>
<dbReference type="SUPFAM" id="SSF54862">
    <property type="entry name" value="4Fe-4S ferredoxins"/>
    <property type="match status" value="1"/>
</dbReference>
<dbReference type="PANTHER" id="PTHR36923">
    <property type="entry name" value="FERREDOXIN"/>
    <property type="match status" value="1"/>
</dbReference>
<organism evidence="10 11">
    <name type="scientific">Kibdelosporangium aridum</name>
    <dbReference type="NCBI Taxonomy" id="2030"/>
    <lineage>
        <taxon>Bacteria</taxon>
        <taxon>Bacillati</taxon>
        <taxon>Actinomycetota</taxon>
        <taxon>Actinomycetes</taxon>
        <taxon>Pseudonocardiales</taxon>
        <taxon>Pseudonocardiaceae</taxon>
        <taxon>Kibdelosporangium</taxon>
    </lineage>
</organism>
<evidence type="ECO:0000256" key="2">
    <source>
        <dbReference type="ARBA" id="ARBA00022448"/>
    </source>
</evidence>
<evidence type="ECO:0000256" key="7">
    <source>
        <dbReference type="ARBA" id="ARBA00023291"/>
    </source>
</evidence>
<dbReference type="EMBL" id="FWXV01000015">
    <property type="protein sequence ID" value="SMD26511.1"/>
    <property type="molecule type" value="Genomic_DNA"/>
</dbReference>
<dbReference type="PANTHER" id="PTHR36923:SF3">
    <property type="entry name" value="FERREDOXIN"/>
    <property type="match status" value="1"/>
</dbReference>
<name>A0A1W2FXA0_KIBAR</name>
<dbReference type="GO" id="GO:0005506">
    <property type="term" value="F:iron ion binding"/>
    <property type="evidence" value="ECO:0007669"/>
    <property type="project" value="UniProtKB-UniRule"/>
</dbReference>
<proteinExistence type="predicted"/>
<keyword evidence="2 8" id="KW-0813">Transport</keyword>
<keyword evidence="11" id="KW-1185">Reference proteome</keyword>
<dbReference type="InterPro" id="IPR001080">
    <property type="entry name" value="3Fe4S_ferredoxin"/>
</dbReference>
<protein>
    <recommendedName>
        <fullName evidence="8">Ferredoxin</fullName>
    </recommendedName>
</protein>
<comment type="cofactor">
    <cofactor evidence="1">
        <name>[3Fe-4S] cluster</name>
        <dbReference type="ChEBI" id="CHEBI:21137"/>
    </cofactor>
</comment>
<dbReference type="InterPro" id="IPR017896">
    <property type="entry name" value="4Fe4S_Fe-S-bd"/>
</dbReference>
<evidence type="ECO:0000256" key="1">
    <source>
        <dbReference type="ARBA" id="ARBA00001927"/>
    </source>
</evidence>
<keyword evidence="7" id="KW-0003">3Fe-4S</keyword>
<reference evidence="10 11" key="1">
    <citation type="submission" date="2017-04" db="EMBL/GenBank/DDBJ databases">
        <authorList>
            <person name="Afonso C.L."/>
            <person name="Miller P.J."/>
            <person name="Scott M.A."/>
            <person name="Spackman E."/>
            <person name="Goraichik I."/>
            <person name="Dimitrov K.M."/>
            <person name="Suarez D.L."/>
            <person name="Swayne D.E."/>
        </authorList>
    </citation>
    <scope>NUCLEOTIDE SEQUENCE [LARGE SCALE GENOMIC DNA]</scope>
    <source>
        <strain evidence="10 11">DSM 43828</strain>
    </source>
</reference>
<dbReference type="Gene3D" id="3.30.70.20">
    <property type="match status" value="1"/>
</dbReference>
<accession>A0A1W2FXA0</accession>
<sequence length="66" mass="7128">MTMRITVDHDKCCGIGNCTMTAPAVFDQDEKDGTVILLQPSPPAEIHDLVRRAVGVCPCEAITVDE</sequence>
<comment type="function">
    <text evidence="8">Ferredoxins are iron-sulfur proteins that transfer electrons in a wide variety of metabolic reactions.</text>
</comment>